<dbReference type="Gene3D" id="3.40.50.410">
    <property type="entry name" value="von Willebrand factor, type A domain"/>
    <property type="match status" value="1"/>
</dbReference>
<reference evidence="2" key="1">
    <citation type="submission" date="2015-07" db="EMBL/GenBank/DDBJ databases">
        <title>Adaptation to a free-living lifestyle via gene acquisitions in the diplomonad Trepomonas sp. PC1.</title>
        <authorList>
            <person name="Xu F."/>
            <person name="Jerlstrom-Hultqvist J."/>
            <person name="Kolisko M."/>
            <person name="Simpson A.G.B."/>
            <person name="Roger A.J."/>
            <person name="Svard S.G."/>
            <person name="Andersson J.O."/>
        </authorList>
    </citation>
    <scope>NUCLEOTIDE SEQUENCE</scope>
    <source>
        <strain evidence="2">PC1</strain>
    </source>
</reference>
<dbReference type="PANTHER" id="PTHR45751:SF11">
    <property type="entry name" value="COPINE FAMILY PROTEIN 2"/>
    <property type="match status" value="1"/>
</dbReference>
<dbReference type="SUPFAM" id="SSF53300">
    <property type="entry name" value="vWA-like"/>
    <property type="match status" value="1"/>
</dbReference>
<feature type="domain" description="VWFA" evidence="1">
    <location>
        <begin position="52"/>
        <end position="245"/>
    </location>
</feature>
<dbReference type="GO" id="GO:0004842">
    <property type="term" value="F:ubiquitin-protein transferase activity"/>
    <property type="evidence" value="ECO:0007669"/>
    <property type="project" value="TreeGrafter"/>
</dbReference>
<accession>A0A146KHV6</accession>
<organism evidence="2">
    <name type="scientific">Trepomonas sp. PC1</name>
    <dbReference type="NCBI Taxonomy" id="1076344"/>
    <lineage>
        <taxon>Eukaryota</taxon>
        <taxon>Metamonada</taxon>
        <taxon>Diplomonadida</taxon>
        <taxon>Hexamitidae</taxon>
        <taxon>Hexamitinae</taxon>
        <taxon>Trepomonas</taxon>
    </lineage>
</organism>
<sequence>STQSCQNNQSVQNSSIAQQPIQENLAKKHIDSDKYKTHEEFVAALRSSGIESIQCVISFDFSGSNTGNGIGGHTNLHGIDYVNPYMRVIQILWPIVQSFDDDKTINAYRFGCAQSSDQRVVPLLKEKDTFVGLEEIMNAYTEAAKTVQLSGPTTFSHTIQKCIELEKQAGGRQLILCVLVTDGGISDQQADAKALEEASKYPISFVGVGVGRGGFGILEQFDDKLKGKFDNFQFVNFNEIEQISKRHERPDLLMETALLNELPDQYRKMKQLGYL</sequence>
<dbReference type="InterPro" id="IPR052079">
    <property type="entry name" value="E3_ligase/Copine_domain"/>
</dbReference>
<dbReference type="AlphaFoldDB" id="A0A146KHV6"/>
<name>A0A146KHV6_9EUKA</name>
<proteinExistence type="predicted"/>
<dbReference type="InterPro" id="IPR002035">
    <property type="entry name" value="VWF_A"/>
</dbReference>
<dbReference type="GO" id="GO:0005634">
    <property type="term" value="C:nucleus"/>
    <property type="evidence" value="ECO:0007669"/>
    <property type="project" value="TreeGrafter"/>
</dbReference>
<feature type="non-terminal residue" evidence="2">
    <location>
        <position position="1"/>
    </location>
</feature>
<evidence type="ECO:0000259" key="1">
    <source>
        <dbReference type="SMART" id="SM00327"/>
    </source>
</evidence>
<dbReference type="InterPro" id="IPR036465">
    <property type="entry name" value="vWFA_dom_sf"/>
</dbReference>
<evidence type="ECO:0000313" key="2">
    <source>
        <dbReference type="EMBL" id="JAP96243.1"/>
    </source>
</evidence>
<dbReference type="GO" id="GO:0016567">
    <property type="term" value="P:protein ubiquitination"/>
    <property type="evidence" value="ECO:0007669"/>
    <property type="project" value="TreeGrafter"/>
</dbReference>
<dbReference type="Pfam" id="PF07002">
    <property type="entry name" value="Copine"/>
    <property type="match status" value="1"/>
</dbReference>
<protein>
    <submittedName>
        <fullName evidence="2">Copine I</fullName>
    </submittedName>
</protein>
<dbReference type="PANTHER" id="PTHR45751">
    <property type="entry name" value="COPINE FAMILY PROTEIN 1"/>
    <property type="match status" value="1"/>
</dbReference>
<dbReference type="InterPro" id="IPR010734">
    <property type="entry name" value="Copine_C"/>
</dbReference>
<dbReference type="SMART" id="SM00327">
    <property type="entry name" value="VWA"/>
    <property type="match status" value="1"/>
</dbReference>
<dbReference type="EMBL" id="GDID01000363">
    <property type="protein sequence ID" value="JAP96243.1"/>
    <property type="molecule type" value="Transcribed_RNA"/>
</dbReference>
<gene>
    <name evidence="2" type="ORF">TPC1_10483</name>
</gene>